<reference evidence="3" key="1">
    <citation type="submission" date="2021-04" db="EMBL/GenBank/DDBJ databases">
        <title>novel species isolated from subtropical streams in China.</title>
        <authorList>
            <person name="Lu H."/>
        </authorList>
    </citation>
    <scope>NUCLEOTIDE SEQUENCE</scope>
    <source>
        <strain evidence="3">LFS511W</strain>
    </source>
</reference>
<dbReference type="Proteomes" id="UP000680067">
    <property type="component" value="Unassembled WGS sequence"/>
</dbReference>
<sequence>MATLLFYFVKKRHFVLYCYPFFTFAYFASMLKKLLFVILAGEPTMKCSLASYISLIAALLMSGCASVRKVTMPDDDNLLSGAGSIMQARTTTGNAVSVEGFEEIQLDSLLTEYNLQQAQIKDLTAETLKNDLYRYRRNELQERLINASNQRCGAYLRMLVSSKSQTQMGWTGLATLFSGAAAVVPHALTAKTLAAGSTISTGILNSYNEAYFNNLTITVISSGISKQREGILSQISGYQSRSLLDYTVNAAIADALNYHAACNIISGLEAAAKATSQADATGISTLIRKQITDQKNPLPSSELNSRPTNNDSKLEKAK</sequence>
<comment type="caution">
    <text evidence="3">The sequence shown here is derived from an EMBL/GenBank/DDBJ whole genome shotgun (WGS) entry which is preliminary data.</text>
</comment>
<proteinExistence type="predicted"/>
<gene>
    <name evidence="3" type="ORF">KDM89_08925</name>
</gene>
<dbReference type="EMBL" id="JAGSPN010000005">
    <property type="protein sequence ID" value="MBR7782263.1"/>
    <property type="molecule type" value="Genomic_DNA"/>
</dbReference>
<evidence type="ECO:0000256" key="1">
    <source>
        <dbReference type="SAM" id="MobiDB-lite"/>
    </source>
</evidence>
<keyword evidence="2" id="KW-0812">Transmembrane</keyword>
<dbReference type="RefSeq" id="WP_212687595.1">
    <property type="nucleotide sequence ID" value="NZ_JAGSPN010000005.1"/>
</dbReference>
<keyword evidence="4" id="KW-1185">Reference proteome</keyword>
<dbReference type="AlphaFoldDB" id="A0A941DK37"/>
<keyword evidence="2" id="KW-0472">Membrane</keyword>
<feature type="compositionally biased region" description="Polar residues" evidence="1">
    <location>
        <begin position="293"/>
        <end position="311"/>
    </location>
</feature>
<evidence type="ECO:0000313" key="4">
    <source>
        <dbReference type="Proteomes" id="UP000680067"/>
    </source>
</evidence>
<feature type="region of interest" description="Disordered" evidence="1">
    <location>
        <begin position="291"/>
        <end position="318"/>
    </location>
</feature>
<evidence type="ECO:0000313" key="3">
    <source>
        <dbReference type="EMBL" id="MBR7782263.1"/>
    </source>
</evidence>
<protein>
    <submittedName>
        <fullName evidence="3">Uncharacterized protein</fullName>
    </submittedName>
</protein>
<accession>A0A941DK37</accession>
<feature type="transmembrane region" description="Helical" evidence="2">
    <location>
        <begin position="12"/>
        <end position="29"/>
    </location>
</feature>
<name>A0A941DK37_9BURK</name>
<evidence type="ECO:0000256" key="2">
    <source>
        <dbReference type="SAM" id="Phobius"/>
    </source>
</evidence>
<keyword evidence="2" id="KW-1133">Transmembrane helix</keyword>
<organism evidence="3 4">
    <name type="scientific">Undibacterium luofuense</name>
    <dbReference type="NCBI Taxonomy" id="2828733"/>
    <lineage>
        <taxon>Bacteria</taxon>
        <taxon>Pseudomonadati</taxon>
        <taxon>Pseudomonadota</taxon>
        <taxon>Betaproteobacteria</taxon>
        <taxon>Burkholderiales</taxon>
        <taxon>Oxalobacteraceae</taxon>
        <taxon>Undibacterium</taxon>
    </lineage>
</organism>